<comment type="caution">
    <text evidence="1">The sequence shown here is derived from an EMBL/GenBank/DDBJ whole genome shotgun (WGS) entry which is preliminary data.</text>
</comment>
<dbReference type="AlphaFoldDB" id="A0A849C4R3"/>
<keyword evidence="2" id="KW-1185">Reference proteome</keyword>
<evidence type="ECO:0000313" key="1">
    <source>
        <dbReference type="EMBL" id="NNH71420.1"/>
    </source>
</evidence>
<sequence length="128" mass="14214">MANGVVIPFWQSGDAGPLVNSLAADATFSSPAADYHGRARTVHMLTLIATVLERVDQTGRWSSERDGVHAFTARVDDHELQGMVRETYSEDGRLEHITLYLRPYRSLRAAMAKMAQRMEVSPLPEQSA</sequence>
<organism evidence="1 2">
    <name type="scientific">Nocardia uniformis</name>
    <dbReference type="NCBI Taxonomy" id="53432"/>
    <lineage>
        <taxon>Bacteria</taxon>
        <taxon>Bacillati</taxon>
        <taxon>Actinomycetota</taxon>
        <taxon>Actinomycetes</taxon>
        <taxon>Mycobacteriales</taxon>
        <taxon>Nocardiaceae</taxon>
        <taxon>Nocardia</taxon>
    </lineage>
</organism>
<accession>A0A849C4R3</accession>
<proteinExistence type="predicted"/>
<dbReference type="EMBL" id="JABELX010000005">
    <property type="protein sequence ID" value="NNH71420.1"/>
    <property type="molecule type" value="Genomic_DNA"/>
</dbReference>
<reference evidence="1 2" key="1">
    <citation type="submission" date="2020-05" db="EMBL/GenBank/DDBJ databases">
        <title>MicrobeNet Type strains.</title>
        <authorList>
            <person name="Nicholson A.C."/>
        </authorList>
    </citation>
    <scope>NUCLEOTIDE SEQUENCE [LARGE SCALE GENOMIC DNA]</scope>
    <source>
        <strain evidence="1 2">JCM 3224</strain>
    </source>
</reference>
<dbReference type="RefSeq" id="WP_067521211.1">
    <property type="nucleotide sequence ID" value="NZ_JABELX010000005.1"/>
</dbReference>
<protein>
    <recommendedName>
        <fullName evidence="3">SnoaL-like domain-containing protein</fullName>
    </recommendedName>
</protein>
<gene>
    <name evidence="1" type="ORF">HLB23_16375</name>
</gene>
<dbReference type="InterPro" id="IPR032710">
    <property type="entry name" value="NTF2-like_dom_sf"/>
</dbReference>
<dbReference type="SUPFAM" id="SSF54427">
    <property type="entry name" value="NTF2-like"/>
    <property type="match status" value="1"/>
</dbReference>
<evidence type="ECO:0000313" key="2">
    <source>
        <dbReference type="Proteomes" id="UP000586827"/>
    </source>
</evidence>
<dbReference type="Proteomes" id="UP000586827">
    <property type="component" value="Unassembled WGS sequence"/>
</dbReference>
<evidence type="ECO:0008006" key="3">
    <source>
        <dbReference type="Google" id="ProtNLM"/>
    </source>
</evidence>
<name>A0A849C4R3_9NOCA</name>
<dbReference type="Gene3D" id="3.10.450.50">
    <property type="match status" value="1"/>
</dbReference>